<dbReference type="KEGG" id="sgn:SGRA_2803"/>
<accession>H6LA63</accession>
<reference evidence="1 2" key="1">
    <citation type="journal article" date="2012" name="Stand. Genomic Sci.">
        <title>Complete genome sequencing and analysis of Saprospira grandis str. Lewin, a predatory marine bacterium.</title>
        <authorList>
            <person name="Saw J.H."/>
            <person name="Yuryev A."/>
            <person name="Kanbe M."/>
            <person name="Hou S."/>
            <person name="Young A.G."/>
            <person name="Aizawa S."/>
            <person name="Alam M."/>
        </authorList>
    </citation>
    <scope>NUCLEOTIDE SEQUENCE [LARGE SCALE GENOMIC DNA]</scope>
    <source>
        <strain evidence="1 2">Lewin</strain>
    </source>
</reference>
<keyword evidence="2" id="KW-1185">Reference proteome</keyword>
<dbReference type="RefSeq" id="WP_015693137.1">
    <property type="nucleotide sequence ID" value="NC_016940.1"/>
</dbReference>
<name>H6LA63_SAPGL</name>
<dbReference type="OrthoDB" id="9825001at2"/>
<sequence length="181" mass="20498">MRLFSNYLFTALIINFFLLASPKEALAQKEESSSVEADMARLSPSTQTELDSMALDLCNCLQQEEKTLRLSLDKAIALLQEAQNKEGLNPEERLLEVRKIMLNTRPFSQCLSEAKKNNISAASAQELLEMAGDPAVERQKYTDMLNSLLAKNCPDNHGQDIFQKFNDFGDEMQAFKKRTKE</sequence>
<evidence type="ECO:0000313" key="1">
    <source>
        <dbReference type="EMBL" id="AFC25531.1"/>
    </source>
</evidence>
<dbReference type="HOGENOM" id="CLU_1488059_0_0_10"/>
<protein>
    <submittedName>
        <fullName evidence="1">Uncharacterized protein</fullName>
    </submittedName>
</protein>
<dbReference type="Proteomes" id="UP000007519">
    <property type="component" value="Chromosome"/>
</dbReference>
<evidence type="ECO:0000313" key="2">
    <source>
        <dbReference type="Proteomes" id="UP000007519"/>
    </source>
</evidence>
<dbReference type="AlphaFoldDB" id="H6LA63"/>
<organism evidence="1 2">
    <name type="scientific">Saprospira grandis (strain Lewin)</name>
    <dbReference type="NCBI Taxonomy" id="984262"/>
    <lineage>
        <taxon>Bacteria</taxon>
        <taxon>Pseudomonadati</taxon>
        <taxon>Bacteroidota</taxon>
        <taxon>Saprospiria</taxon>
        <taxon>Saprospirales</taxon>
        <taxon>Saprospiraceae</taxon>
        <taxon>Saprospira</taxon>
    </lineage>
</organism>
<gene>
    <name evidence="1" type="ordered locus">SGRA_2803</name>
</gene>
<proteinExistence type="predicted"/>
<dbReference type="EMBL" id="CP002831">
    <property type="protein sequence ID" value="AFC25531.1"/>
    <property type="molecule type" value="Genomic_DNA"/>
</dbReference>